<dbReference type="PANTHER" id="PTHR10443:SF12">
    <property type="entry name" value="DIPEPTIDASE"/>
    <property type="match status" value="1"/>
</dbReference>
<dbReference type="PANTHER" id="PTHR10443">
    <property type="entry name" value="MICROSOMAL DIPEPTIDASE"/>
    <property type="match status" value="1"/>
</dbReference>
<dbReference type="STRING" id="926566.Terro_1068"/>
<dbReference type="PROSITE" id="PS51365">
    <property type="entry name" value="RENAL_DIPEPTIDASE_2"/>
    <property type="match status" value="1"/>
</dbReference>
<reference evidence="1 2" key="1">
    <citation type="submission" date="2012-06" db="EMBL/GenBank/DDBJ databases">
        <title>Complete genome of Terriglobus roseus DSM 18391.</title>
        <authorList>
            <consortium name="US DOE Joint Genome Institute (JGI-PGF)"/>
            <person name="Lucas S."/>
            <person name="Copeland A."/>
            <person name="Lapidus A."/>
            <person name="Glavina del Rio T."/>
            <person name="Dalin E."/>
            <person name="Tice H."/>
            <person name="Bruce D."/>
            <person name="Goodwin L."/>
            <person name="Pitluck S."/>
            <person name="Peters L."/>
            <person name="Mikhailova N."/>
            <person name="Munk A.C.C."/>
            <person name="Kyrpides N."/>
            <person name="Mavromatis K."/>
            <person name="Ivanova N."/>
            <person name="Brettin T."/>
            <person name="Detter J.C."/>
            <person name="Han C."/>
            <person name="Larimer F."/>
            <person name="Land M."/>
            <person name="Hauser L."/>
            <person name="Markowitz V."/>
            <person name="Cheng J.-F."/>
            <person name="Hugenholtz P."/>
            <person name="Woyke T."/>
            <person name="Wu D."/>
            <person name="Brambilla E."/>
            <person name="Klenk H.-P."/>
            <person name="Eisen J.A."/>
        </authorList>
    </citation>
    <scope>NUCLEOTIDE SEQUENCE [LARGE SCALE GENOMIC DNA]</scope>
    <source>
        <strain evidence="2">DSM 18391 / NRRL B-41598 / KBS 63</strain>
    </source>
</reference>
<dbReference type="CDD" id="cd01301">
    <property type="entry name" value="rDP_like"/>
    <property type="match status" value="1"/>
</dbReference>
<dbReference type="KEGG" id="trs:Terro_1068"/>
<evidence type="ECO:0000313" key="2">
    <source>
        <dbReference type="Proteomes" id="UP000006056"/>
    </source>
</evidence>
<sequence length="380" mass="41040">MEDFLTQARALHAECIVLDGHADTPQRFVDDEWNWTGDALGLGQLSAETARAGGLDGGFLIAWPEPEAWAGQFADRTRKLIAGVHMQAARHPAAICVCRTPDEIRSAKADACFAAMIGVEGGHAIENSLEILREFYTAGARYMTLTWANANDWCGSSGGGANPMGLTAFGREVIAEMNWLGMMVDVSHVSDASFWDVLEASRVPVIASHSSVRRLCEAPRNLTDEMALALAAKGGVVMVNFFAAFLSDPWRAAWNAQKPELLAALDEVRAWFKAEGRPVPFSAEIAVDREFAQRIAPVPFSVLVDHFDHLLRLVGPEHVGIGSDFDGIALSVEGMETAADLPKITAGLLERGWKAEELRGMLGENLLRVMTVVQDGAGAA</sequence>
<dbReference type="EMBL" id="CP003379">
    <property type="protein sequence ID" value="AFL87389.1"/>
    <property type="molecule type" value="Genomic_DNA"/>
</dbReference>
<accession>I3ZDS1</accession>
<dbReference type="GO" id="GO:0070573">
    <property type="term" value="F:metallodipeptidase activity"/>
    <property type="evidence" value="ECO:0007669"/>
    <property type="project" value="InterPro"/>
</dbReference>
<dbReference type="GO" id="GO:0006508">
    <property type="term" value="P:proteolysis"/>
    <property type="evidence" value="ECO:0007669"/>
    <property type="project" value="InterPro"/>
</dbReference>
<keyword evidence="2" id="KW-1185">Reference proteome</keyword>
<dbReference type="Gene3D" id="3.20.20.140">
    <property type="entry name" value="Metal-dependent hydrolases"/>
    <property type="match status" value="1"/>
</dbReference>
<evidence type="ECO:0000313" key="1">
    <source>
        <dbReference type="EMBL" id="AFL87389.1"/>
    </source>
</evidence>
<dbReference type="RefSeq" id="WP_014784958.1">
    <property type="nucleotide sequence ID" value="NC_018014.1"/>
</dbReference>
<dbReference type="PATRIC" id="fig|926566.3.peg.1049"/>
<gene>
    <name evidence="1" type="ordered locus">Terro_1068</name>
</gene>
<dbReference type="AlphaFoldDB" id="I3ZDS1"/>
<dbReference type="Proteomes" id="UP000006056">
    <property type="component" value="Chromosome"/>
</dbReference>
<name>I3ZDS1_TERRK</name>
<protein>
    <submittedName>
        <fullName evidence="1">Zn-dependent dipeptidase, microsomal dipeptidase</fullName>
    </submittedName>
</protein>
<dbReference type="HOGENOM" id="CLU_031404_2_1_0"/>
<dbReference type="SUPFAM" id="SSF51556">
    <property type="entry name" value="Metallo-dependent hydrolases"/>
    <property type="match status" value="1"/>
</dbReference>
<dbReference type="Pfam" id="PF01244">
    <property type="entry name" value="Peptidase_M19"/>
    <property type="match status" value="1"/>
</dbReference>
<dbReference type="InterPro" id="IPR008257">
    <property type="entry name" value="Pept_M19"/>
</dbReference>
<dbReference type="InterPro" id="IPR032466">
    <property type="entry name" value="Metal_Hydrolase"/>
</dbReference>
<proteinExistence type="predicted"/>
<dbReference type="eggNOG" id="COG2355">
    <property type="taxonomic scope" value="Bacteria"/>
</dbReference>
<dbReference type="OrthoDB" id="9804920at2"/>
<organism evidence="1 2">
    <name type="scientific">Terriglobus roseus (strain DSM 18391 / NRRL B-41598 / KBS 63)</name>
    <dbReference type="NCBI Taxonomy" id="926566"/>
    <lineage>
        <taxon>Bacteria</taxon>
        <taxon>Pseudomonadati</taxon>
        <taxon>Acidobacteriota</taxon>
        <taxon>Terriglobia</taxon>
        <taxon>Terriglobales</taxon>
        <taxon>Acidobacteriaceae</taxon>
        <taxon>Terriglobus</taxon>
    </lineage>
</organism>